<name>A0ABN8EHL6_9GAMM</name>
<evidence type="ECO:0000313" key="8">
    <source>
        <dbReference type="Proteomes" id="UP000838100"/>
    </source>
</evidence>
<dbReference type="EMBL" id="CAKLPX010000002">
    <property type="protein sequence ID" value="CAH0991938.1"/>
    <property type="molecule type" value="Genomic_DNA"/>
</dbReference>
<evidence type="ECO:0000256" key="1">
    <source>
        <dbReference type="ARBA" id="ARBA00022729"/>
    </source>
</evidence>
<keyword evidence="4" id="KW-0449">Lipoprotein</keyword>
<dbReference type="Proteomes" id="UP000838100">
    <property type="component" value="Unassembled WGS sequence"/>
</dbReference>
<evidence type="ECO:0000256" key="4">
    <source>
        <dbReference type="ARBA" id="ARBA00023288"/>
    </source>
</evidence>
<evidence type="ECO:0000256" key="2">
    <source>
        <dbReference type="ARBA" id="ARBA00023136"/>
    </source>
</evidence>
<comment type="caution">
    <text evidence="7">The sequence shown here is derived from an EMBL/GenBank/DDBJ whole genome shotgun (WGS) entry which is preliminary data.</text>
</comment>
<evidence type="ECO:0000313" key="7">
    <source>
        <dbReference type="EMBL" id="CAH0991938.1"/>
    </source>
</evidence>
<feature type="signal peptide" evidence="5">
    <location>
        <begin position="1"/>
        <end position="28"/>
    </location>
</feature>
<evidence type="ECO:0000256" key="5">
    <source>
        <dbReference type="SAM" id="SignalP"/>
    </source>
</evidence>
<dbReference type="RefSeq" id="WP_237444637.1">
    <property type="nucleotide sequence ID" value="NZ_CAKLPX010000002.1"/>
</dbReference>
<evidence type="ECO:0000256" key="3">
    <source>
        <dbReference type="ARBA" id="ARBA00023139"/>
    </source>
</evidence>
<dbReference type="InterPro" id="IPR018660">
    <property type="entry name" value="MliC"/>
</dbReference>
<keyword evidence="1 5" id="KW-0732">Signal</keyword>
<accession>A0ABN8EHL6</accession>
<keyword evidence="8" id="KW-1185">Reference proteome</keyword>
<feature type="chain" id="PRO_5046767050" description="C-type lysozyme inhibitor domain-containing protein" evidence="5">
    <location>
        <begin position="29"/>
        <end position="226"/>
    </location>
</feature>
<reference evidence="7" key="1">
    <citation type="submission" date="2021-12" db="EMBL/GenBank/DDBJ databases">
        <authorList>
            <person name="Rodrigo-Torres L."/>
            <person name="Arahal R. D."/>
            <person name="Lucena T."/>
        </authorList>
    </citation>
    <scope>NUCLEOTIDE SEQUENCE</scope>
    <source>
        <strain evidence="7">CECT 8267</strain>
    </source>
</reference>
<organism evidence="7 8">
    <name type="scientific">Sinobacterium norvegicum</name>
    <dbReference type="NCBI Taxonomy" id="1641715"/>
    <lineage>
        <taxon>Bacteria</taxon>
        <taxon>Pseudomonadati</taxon>
        <taxon>Pseudomonadota</taxon>
        <taxon>Gammaproteobacteria</taxon>
        <taxon>Cellvibrionales</taxon>
        <taxon>Spongiibacteraceae</taxon>
        <taxon>Sinobacterium</taxon>
    </lineage>
</organism>
<keyword evidence="3" id="KW-0564">Palmitate</keyword>
<dbReference type="PROSITE" id="PS51257">
    <property type="entry name" value="PROKAR_LIPOPROTEIN"/>
    <property type="match status" value="1"/>
</dbReference>
<keyword evidence="2" id="KW-0472">Membrane</keyword>
<dbReference type="Pfam" id="PF09864">
    <property type="entry name" value="MliC"/>
    <property type="match status" value="1"/>
</dbReference>
<gene>
    <name evidence="7" type="ORF">SIN8267_02053</name>
</gene>
<dbReference type="InterPro" id="IPR036328">
    <property type="entry name" value="MliC_sf"/>
</dbReference>
<sequence>MRRPAVVLRSVAATAALVLLSACSQNPAQENNYPVEGEEPALTFVYQCGDQISFTAHGNDESKWLFLPGKTVELPKVAAASGEKYSDGETTYWSHGEETMLETAGQRYSDCLIDRRASIWESAKLQGVDFRAVGNEPGWVLELGPDEQMTLVTNYGEEHIVFDLPQPEVNKANKTSYYSAENDNYTIDVTITGSACNDDMSGDAFEATVEVNLNYQNLRGCGKALH</sequence>
<proteinExistence type="predicted"/>
<dbReference type="SUPFAM" id="SSF141488">
    <property type="entry name" value="YdhA-like"/>
    <property type="match status" value="1"/>
</dbReference>
<evidence type="ECO:0000259" key="6">
    <source>
        <dbReference type="Pfam" id="PF09864"/>
    </source>
</evidence>
<dbReference type="Gene3D" id="2.40.128.200">
    <property type="match status" value="1"/>
</dbReference>
<protein>
    <recommendedName>
        <fullName evidence="6">C-type lysozyme inhibitor domain-containing protein</fullName>
    </recommendedName>
</protein>
<feature type="domain" description="C-type lysozyme inhibitor" evidence="6">
    <location>
        <begin position="46"/>
        <end position="107"/>
    </location>
</feature>